<dbReference type="Pfam" id="PF04464">
    <property type="entry name" value="Glyphos_transf"/>
    <property type="match status" value="1"/>
</dbReference>
<name>A0ABP6QFT0_9ACTN</name>
<feature type="transmembrane region" description="Helical" evidence="1">
    <location>
        <begin position="125"/>
        <end position="150"/>
    </location>
</feature>
<accession>A0ABP6QFT0</accession>
<protein>
    <recommendedName>
        <fullName evidence="4">CDP-glycerol:poly(Glycerophosphate) glycerophosphotransferase</fullName>
    </recommendedName>
</protein>
<dbReference type="SUPFAM" id="SSF53756">
    <property type="entry name" value="UDP-Glycosyltransferase/glycogen phosphorylase"/>
    <property type="match status" value="1"/>
</dbReference>
<feature type="transmembrane region" description="Helical" evidence="1">
    <location>
        <begin position="60"/>
        <end position="86"/>
    </location>
</feature>
<gene>
    <name evidence="2" type="ORF">GCM10010468_56060</name>
</gene>
<keyword evidence="1" id="KW-0472">Membrane</keyword>
<dbReference type="EMBL" id="BAAAUV010000017">
    <property type="protein sequence ID" value="GAA3227323.1"/>
    <property type="molecule type" value="Genomic_DNA"/>
</dbReference>
<dbReference type="RefSeq" id="WP_344834065.1">
    <property type="nucleotide sequence ID" value="NZ_BAAAUV010000017.1"/>
</dbReference>
<evidence type="ECO:0000313" key="3">
    <source>
        <dbReference type="Proteomes" id="UP001501237"/>
    </source>
</evidence>
<reference evidence="3" key="1">
    <citation type="journal article" date="2019" name="Int. J. Syst. Evol. Microbiol.">
        <title>The Global Catalogue of Microorganisms (GCM) 10K type strain sequencing project: providing services to taxonomists for standard genome sequencing and annotation.</title>
        <authorList>
            <consortium name="The Broad Institute Genomics Platform"/>
            <consortium name="The Broad Institute Genome Sequencing Center for Infectious Disease"/>
            <person name="Wu L."/>
            <person name="Ma J."/>
        </authorList>
    </citation>
    <scope>NUCLEOTIDE SEQUENCE [LARGE SCALE GENOMIC DNA]</scope>
    <source>
        <strain evidence="3">JCM 9377</strain>
    </source>
</reference>
<dbReference type="Proteomes" id="UP001501237">
    <property type="component" value="Unassembled WGS sequence"/>
</dbReference>
<keyword evidence="1" id="KW-1133">Transmembrane helix</keyword>
<dbReference type="InterPro" id="IPR007554">
    <property type="entry name" value="Glycerophosphate_synth"/>
</dbReference>
<keyword evidence="1" id="KW-0812">Transmembrane</keyword>
<sequence length="518" mass="55931">MTPLLSCALPFAAALTGNPWLFAAVLALSHLLDRRDRGTARLLEGLGIGGRARFTIRQSAALLLLPLPAGLVFLALTWGSVLLLALRTKEDELHAVVRRTRNVPLSGPAVPRPSRRLPSPRPVETAAGIGVAFLPWAAVPALAVVLAMLAPVTLGVLRARHLGDRHRWRERVQEWAGSYRPEVVLYFPGGPDAVYQANMWLETVAALDRRSLVILRDPRAVAALAPTGLPVLCLEKVGEAMGLELPSVRVALYPANSGLNSHLLRLPHCGHVFVGHGDSDKTPSFNPFTRVYDEVWVAGPAGRERYRRADVGVRDEAIVEIGRPQIEAIRRGPSGNERFTVLYAPTWEGWTADADECSVGPLGTGIVEDLLAAGVRVLYRPHPLTGRRSPAVAAAHRGLLARLEVADGPLHEAFARTDLLVCDVSSVISDYLACGRPYAVTNPRGLAEADFHARCPSASAGHLLDGDGTAAALAEVMGPDPLAERRRELRLHLLGPDEPSPLTRFRDAVDMIAKRAET</sequence>
<dbReference type="InterPro" id="IPR043148">
    <property type="entry name" value="TagF_C"/>
</dbReference>
<evidence type="ECO:0008006" key="4">
    <source>
        <dbReference type="Google" id="ProtNLM"/>
    </source>
</evidence>
<evidence type="ECO:0000313" key="2">
    <source>
        <dbReference type="EMBL" id="GAA3227323.1"/>
    </source>
</evidence>
<organism evidence="2 3">
    <name type="scientific">Actinocorallia longicatena</name>
    <dbReference type="NCBI Taxonomy" id="111803"/>
    <lineage>
        <taxon>Bacteria</taxon>
        <taxon>Bacillati</taxon>
        <taxon>Actinomycetota</taxon>
        <taxon>Actinomycetes</taxon>
        <taxon>Streptosporangiales</taxon>
        <taxon>Thermomonosporaceae</taxon>
        <taxon>Actinocorallia</taxon>
    </lineage>
</organism>
<keyword evidence="3" id="KW-1185">Reference proteome</keyword>
<comment type="caution">
    <text evidence="2">The sequence shown here is derived from an EMBL/GenBank/DDBJ whole genome shotgun (WGS) entry which is preliminary data.</text>
</comment>
<evidence type="ECO:0000256" key="1">
    <source>
        <dbReference type="SAM" id="Phobius"/>
    </source>
</evidence>
<proteinExistence type="predicted"/>
<dbReference type="Gene3D" id="3.40.50.12580">
    <property type="match status" value="1"/>
</dbReference>